<dbReference type="InterPro" id="IPR012340">
    <property type="entry name" value="NA-bd_OB-fold"/>
</dbReference>
<sequence length="160" mass="17560">MFFIGNLRYSILLDPSTFGPNIEDHLRETLVDDMEGTCSGEYGYIIAVLGLTHISEAEIQECGRALIKINYKALLLKPLKGEVLDASVVEMNKMGIFASIGPMTIFISNYQIPQGFLQQGGEQIISRNSAIRLKIIGTKVEATKIYAIGTINEDCLGIMG</sequence>
<keyword evidence="4" id="KW-0804">Transcription</keyword>
<comment type="similarity">
    <text evidence="2">Belongs to the eukaryotic RPB7/RPC8 RNA polymerase subunit family.</text>
</comment>
<dbReference type="Pfam" id="PF00575">
    <property type="entry name" value="S1"/>
    <property type="match status" value="1"/>
</dbReference>
<evidence type="ECO:0000259" key="5">
    <source>
        <dbReference type="Pfam" id="PF00575"/>
    </source>
</evidence>
<evidence type="ECO:0000256" key="4">
    <source>
        <dbReference type="ARBA" id="ARBA00023163"/>
    </source>
</evidence>
<dbReference type="SUPFAM" id="SSF88798">
    <property type="entry name" value="N-terminal, heterodimerisation domain of RBP7 (RpoE)"/>
    <property type="match status" value="1"/>
</dbReference>
<dbReference type="InterPro" id="IPR003029">
    <property type="entry name" value="S1_domain"/>
</dbReference>
<dbReference type="PANTHER" id="PTHR12709">
    <property type="entry name" value="DNA-DIRECTED RNA POLYMERASE II, III"/>
    <property type="match status" value="1"/>
</dbReference>
<feature type="domain" description="RNA polymerase Rpb7-like N-terminal" evidence="6">
    <location>
        <begin position="12"/>
        <end position="60"/>
    </location>
</feature>
<reference evidence="7 8" key="1">
    <citation type="submission" date="2019-01" db="EMBL/GenBank/DDBJ databases">
        <title>Genomes sequencing and comparative genomics of infectious freshwater microsporidia, Cucumispora dikerogammari and Thelohania contejeani.</title>
        <authorList>
            <person name="Cormier A."/>
            <person name="Giraud I."/>
            <person name="Wattier R."/>
            <person name="Teixeira M."/>
            <person name="Grandjean F."/>
            <person name="Rigaud T."/>
            <person name="Cordaux R."/>
        </authorList>
    </citation>
    <scope>NUCLEOTIDE SEQUENCE [LARGE SCALE GENOMIC DNA]</scope>
    <source>
        <strain evidence="7">T1</strain>
        <tissue evidence="7">Spores</tissue>
    </source>
</reference>
<protein>
    <submittedName>
        <fullName evidence="7">DNA-directed RNA polymerase II subunit rpb7</fullName>
    </submittedName>
</protein>
<dbReference type="InterPro" id="IPR045113">
    <property type="entry name" value="Rpb7-like"/>
</dbReference>
<evidence type="ECO:0000313" key="8">
    <source>
        <dbReference type="Proteomes" id="UP001516464"/>
    </source>
</evidence>
<organism evidence="7 8">
    <name type="scientific">Astathelohania contejeani</name>
    <dbReference type="NCBI Taxonomy" id="164912"/>
    <lineage>
        <taxon>Eukaryota</taxon>
        <taxon>Fungi</taxon>
        <taxon>Fungi incertae sedis</taxon>
        <taxon>Microsporidia</taxon>
        <taxon>Astathelohaniidae</taxon>
        <taxon>Astathelohania</taxon>
    </lineage>
</organism>
<evidence type="ECO:0000313" key="7">
    <source>
        <dbReference type="EMBL" id="KAF7684746.1"/>
    </source>
</evidence>
<gene>
    <name evidence="7" type="primary">rpb7</name>
    <name evidence="7" type="ORF">TCON_0056</name>
</gene>
<dbReference type="SUPFAM" id="SSF50249">
    <property type="entry name" value="Nucleic acid-binding proteins"/>
    <property type="match status" value="1"/>
</dbReference>
<comment type="caution">
    <text evidence="7">The sequence shown here is derived from an EMBL/GenBank/DDBJ whole genome shotgun (WGS) entry which is preliminary data.</text>
</comment>
<dbReference type="Pfam" id="PF03876">
    <property type="entry name" value="SHS2_Rpb7-N"/>
    <property type="match status" value="1"/>
</dbReference>
<dbReference type="GO" id="GO:0000428">
    <property type="term" value="C:DNA-directed RNA polymerase complex"/>
    <property type="evidence" value="ECO:0007669"/>
    <property type="project" value="UniProtKB-KW"/>
</dbReference>
<dbReference type="EMBL" id="SBIQ01000002">
    <property type="protein sequence ID" value="KAF7684746.1"/>
    <property type="molecule type" value="Genomic_DNA"/>
</dbReference>
<proteinExistence type="inferred from homology"/>
<dbReference type="Proteomes" id="UP001516464">
    <property type="component" value="Unassembled WGS sequence"/>
</dbReference>
<feature type="domain" description="S1 motif" evidence="5">
    <location>
        <begin position="77"/>
        <end position="145"/>
    </location>
</feature>
<evidence type="ECO:0000256" key="3">
    <source>
        <dbReference type="ARBA" id="ARBA00022478"/>
    </source>
</evidence>
<evidence type="ECO:0000259" key="6">
    <source>
        <dbReference type="Pfam" id="PF03876"/>
    </source>
</evidence>
<dbReference type="PANTHER" id="PTHR12709:SF4">
    <property type="entry name" value="DNA-DIRECTED RNA POLYMERASE II SUBUNIT RPB7"/>
    <property type="match status" value="1"/>
</dbReference>
<keyword evidence="8" id="KW-1185">Reference proteome</keyword>
<accession>A0ABQ7I2X4</accession>
<dbReference type="InterPro" id="IPR005576">
    <property type="entry name" value="Rpb7-like_N"/>
</dbReference>
<keyword evidence="3 7" id="KW-0240">DNA-directed RNA polymerase</keyword>
<name>A0ABQ7I2X4_9MICR</name>
<dbReference type="Gene3D" id="3.30.1490.120">
    <property type="entry name" value="RNA polymerase Rpb7-like, N-terminal domain"/>
    <property type="match status" value="1"/>
</dbReference>
<evidence type="ECO:0000256" key="2">
    <source>
        <dbReference type="ARBA" id="ARBA00009307"/>
    </source>
</evidence>
<evidence type="ECO:0000256" key="1">
    <source>
        <dbReference type="ARBA" id="ARBA00004123"/>
    </source>
</evidence>
<dbReference type="Gene3D" id="2.40.50.140">
    <property type="entry name" value="Nucleic acid-binding proteins"/>
    <property type="match status" value="1"/>
</dbReference>
<comment type="subcellular location">
    <subcellularLocation>
        <location evidence="1">Nucleus</location>
    </subcellularLocation>
</comment>
<dbReference type="InterPro" id="IPR036898">
    <property type="entry name" value="RNA_pol_Rpb7-like_N_sf"/>
</dbReference>